<dbReference type="EMBL" id="KN847520">
    <property type="protein sequence ID" value="KIV97849.1"/>
    <property type="molecule type" value="Genomic_DNA"/>
</dbReference>
<dbReference type="PANTHER" id="PTHR45033:SF3">
    <property type="entry name" value="DEHYDROGENASE, PUTATIVE (AFU_ORTHOLOGUE AFUA_2G13270)-RELATED"/>
    <property type="match status" value="1"/>
</dbReference>
<dbReference type="GeneID" id="27319399"/>
<dbReference type="InterPro" id="IPR011032">
    <property type="entry name" value="GroES-like_sf"/>
</dbReference>
<name>A0A0D1ZV41_EXOME</name>
<dbReference type="InterPro" id="IPR013154">
    <property type="entry name" value="ADH-like_N"/>
</dbReference>
<dbReference type="RefSeq" id="XP_016229423.1">
    <property type="nucleotide sequence ID" value="XM_016365774.1"/>
</dbReference>
<feature type="domain" description="Enoyl reductase (ER)" evidence="1">
    <location>
        <begin position="12"/>
        <end position="351"/>
    </location>
</feature>
<dbReference type="InterPro" id="IPR036291">
    <property type="entry name" value="NAD(P)-bd_dom_sf"/>
</dbReference>
<organism evidence="2 3">
    <name type="scientific">Exophiala mesophila</name>
    <name type="common">Black yeast-like fungus</name>
    <dbReference type="NCBI Taxonomy" id="212818"/>
    <lineage>
        <taxon>Eukaryota</taxon>
        <taxon>Fungi</taxon>
        <taxon>Dikarya</taxon>
        <taxon>Ascomycota</taxon>
        <taxon>Pezizomycotina</taxon>
        <taxon>Eurotiomycetes</taxon>
        <taxon>Chaetothyriomycetidae</taxon>
        <taxon>Chaetothyriales</taxon>
        <taxon>Herpotrichiellaceae</taxon>
        <taxon>Exophiala</taxon>
    </lineage>
</organism>
<dbReference type="SMART" id="SM00829">
    <property type="entry name" value="PKS_ER"/>
    <property type="match status" value="1"/>
</dbReference>
<protein>
    <recommendedName>
        <fullName evidence="1">Enoyl reductase (ER) domain-containing protein</fullName>
    </recommendedName>
</protein>
<dbReference type="CDD" id="cd05188">
    <property type="entry name" value="MDR"/>
    <property type="match status" value="1"/>
</dbReference>
<dbReference type="SUPFAM" id="SSF51735">
    <property type="entry name" value="NAD(P)-binding Rossmann-fold domains"/>
    <property type="match status" value="1"/>
</dbReference>
<dbReference type="Proteomes" id="UP000054302">
    <property type="component" value="Unassembled WGS sequence"/>
</dbReference>
<dbReference type="OrthoDB" id="449487at2759"/>
<dbReference type="OMA" id="LNHHDLW"/>
<dbReference type="GO" id="GO:0016491">
    <property type="term" value="F:oxidoreductase activity"/>
    <property type="evidence" value="ECO:0007669"/>
    <property type="project" value="InterPro"/>
</dbReference>
<dbReference type="AlphaFoldDB" id="A0A0D1ZV41"/>
<dbReference type="PANTHER" id="PTHR45033">
    <property type="match status" value="1"/>
</dbReference>
<dbReference type="SUPFAM" id="SSF50129">
    <property type="entry name" value="GroES-like"/>
    <property type="match status" value="1"/>
</dbReference>
<sequence>MPKSVSISKVDGKPGQVYYPLSLDEVPKPTPKGTEVLVQVHAAALNHRDLFIRQALYPAIGFGVPLLADGVGTVVGLGPLADSQWKGKRVILNPGTGWKDDLDGPEDPKGYQILGGTKTSPIGTLQEYLVTDQSELEVAPSHLSNAEAAALPLTGLTAWRATVVKCGERNLQPGRNVLITGIGGGVALMALEFAKASGANVFVTSGDEQKIKKAIALGAKGGVNYKDKDWDKKLQALLPAQNKLLDAIIDGAGSDVVSRGSKLLKNGGIISVYGMTVSPKMPFLMQAVLKNIEVKGSTMGSRKEFKEMVDFIREKKVHTVVSRTVQGLDLAAINTLFDDMHKGSQFGKLVVEIPAGTSTSKL</sequence>
<dbReference type="Pfam" id="PF00107">
    <property type="entry name" value="ADH_zinc_N"/>
    <property type="match status" value="1"/>
</dbReference>
<dbReference type="InterPro" id="IPR013149">
    <property type="entry name" value="ADH-like_C"/>
</dbReference>
<keyword evidence="3" id="KW-1185">Reference proteome</keyword>
<accession>A0A0D1ZV41</accession>
<evidence type="ECO:0000313" key="2">
    <source>
        <dbReference type="EMBL" id="KIV97849.1"/>
    </source>
</evidence>
<dbReference type="VEuPathDB" id="FungiDB:PV10_01554"/>
<dbReference type="Gene3D" id="3.90.180.10">
    <property type="entry name" value="Medium-chain alcohol dehydrogenases, catalytic domain"/>
    <property type="match status" value="1"/>
</dbReference>
<evidence type="ECO:0000313" key="3">
    <source>
        <dbReference type="Proteomes" id="UP000054302"/>
    </source>
</evidence>
<dbReference type="STRING" id="212818.A0A0D1ZV41"/>
<dbReference type="Gene3D" id="3.40.50.720">
    <property type="entry name" value="NAD(P)-binding Rossmann-like Domain"/>
    <property type="match status" value="1"/>
</dbReference>
<evidence type="ECO:0000259" key="1">
    <source>
        <dbReference type="SMART" id="SM00829"/>
    </source>
</evidence>
<proteinExistence type="predicted"/>
<dbReference type="InterPro" id="IPR020843">
    <property type="entry name" value="ER"/>
</dbReference>
<dbReference type="Pfam" id="PF08240">
    <property type="entry name" value="ADH_N"/>
    <property type="match status" value="1"/>
</dbReference>
<gene>
    <name evidence="2" type="ORF">PV10_01554</name>
</gene>
<reference evidence="2 3" key="1">
    <citation type="submission" date="2015-01" db="EMBL/GenBank/DDBJ databases">
        <title>The Genome Sequence of Exophiala mesophila CBS40295.</title>
        <authorList>
            <consortium name="The Broad Institute Genomics Platform"/>
            <person name="Cuomo C."/>
            <person name="de Hoog S."/>
            <person name="Gorbushina A."/>
            <person name="Stielow B."/>
            <person name="Teixiera M."/>
            <person name="Abouelleil A."/>
            <person name="Chapman S.B."/>
            <person name="Priest M."/>
            <person name="Young S.K."/>
            <person name="Wortman J."/>
            <person name="Nusbaum C."/>
            <person name="Birren B."/>
        </authorList>
    </citation>
    <scope>NUCLEOTIDE SEQUENCE [LARGE SCALE GENOMIC DNA]</scope>
    <source>
        <strain evidence="2 3">CBS 40295</strain>
    </source>
</reference>
<dbReference type="HOGENOM" id="CLU_026673_3_4_1"/>
<dbReference type="InterPro" id="IPR052711">
    <property type="entry name" value="Zinc_ADH-like"/>
</dbReference>
<dbReference type="FunFam" id="3.40.50.720:FF:000481">
    <property type="entry name" value="Alcohol dehydrogenase, variant"/>
    <property type="match status" value="1"/>
</dbReference>